<dbReference type="AlphaFoldDB" id="A0AAV9UDH9"/>
<dbReference type="InterPro" id="IPR019734">
    <property type="entry name" value="TPR_rpt"/>
</dbReference>
<dbReference type="SUPFAM" id="SSF48371">
    <property type="entry name" value="ARM repeat"/>
    <property type="match status" value="1"/>
</dbReference>
<evidence type="ECO:0000256" key="2">
    <source>
        <dbReference type="ARBA" id="ARBA00022490"/>
    </source>
</evidence>
<sequence length="839" mass="88968">MADNAHKRAELLASTALGLFSAGRLEDAARALREAIHLAPQNEQVRAAFQRVQETQDAGSRIPDLCRKLLEDTSIPSGEEAVKIIRAGGSVTGDQAKAIVLAIVQYDGVDENVRSTAGRILAALVQASSDGKMGFTALVGSAEMRLRIFDRVLRMGAEAVDALTSVILDAKAWKESQQQQESMEAWFRYLLQHLDGAQADISIRPLSRLLSAEASRLHPLVAKADLLKLLTLISRAPKDDVKTGALLASAKYLESIESDKALRLLADFLTTRIASDDDDDMALAFSVAAALFPVATTTLANLFHTDGFIQSLVPSLHGRSLAVELAAIDLMSAACIDKTCRDAISKHCETYLKTIAAARGDGSAAASVALAKLSGDTPAQAPGAKEPAAPAKSDKEVEELAATFTKLLWTTDTSKQLQSVEGLAYTSLTPSVKESLAGDTATLKSLLALLTPAASPSVVFGVLTTVDNLSRYTTPLTEEQRKMAQLKNYANAAAQKSLETHKLDTDPYVTKRCKALLDAGVVPALVRLAKKTSPQATALTSSILLSLSKVTAHRGTMAQQGAVRLLLQIHASLPPPAKPTRTDDDTAEAPPPPTVDIATAHALSRLLISVNPTLAFSASLPITSAVPPILALIDSVHNSTAETRDLLPLFEGLLALTNLASTTDSIREMIVKKEFSTIEELMVYQNDMVQRAAVELVCNLMVSPGTVALFAEGPRSGNRLGILLAVAQADDVPSRLAAGGALAMLTEWDAGVRKLVEREGAVERVLEMCEDEEDGVVFRGAVVIRNLVAVGGEAAREKIKAADGVAVLKRVLEESIIAQGAEDGGVVSVLVEALQALVK</sequence>
<feature type="compositionally biased region" description="Low complexity" evidence="5">
    <location>
        <begin position="376"/>
        <end position="391"/>
    </location>
</feature>
<accession>A0AAV9UDH9</accession>
<reference evidence="7 8" key="1">
    <citation type="submission" date="2019-10" db="EMBL/GenBank/DDBJ databases">
        <authorList>
            <person name="Palmer J.M."/>
        </authorList>
    </citation>
    <scope>NUCLEOTIDE SEQUENCE [LARGE SCALE GENOMIC DNA]</scope>
    <source>
        <strain evidence="7 8">TWF696</strain>
    </source>
</reference>
<dbReference type="GO" id="GO:0051879">
    <property type="term" value="F:Hsp90 protein binding"/>
    <property type="evidence" value="ECO:0007669"/>
    <property type="project" value="TreeGrafter"/>
</dbReference>
<evidence type="ECO:0000313" key="8">
    <source>
        <dbReference type="Proteomes" id="UP001375240"/>
    </source>
</evidence>
<dbReference type="InterPro" id="IPR024660">
    <property type="entry name" value="UCS_central_dom"/>
</dbReference>
<dbReference type="EMBL" id="JAVHNQ010000010">
    <property type="protein sequence ID" value="KAK6338080.1"/>
    <property type="molecule type" value="Genomic_DNA"/>
</dbReference>
<organism evidence="7 8">
    <name type="scientific">Orbilia brochopaga</name>
    <dbReference type="NCBI Taxonomy" id="3140254"/>
    <lineage>
        <taxon>Eukaryota</taxon>
        <taxon>Fungi</taxon>
        <taxon>Dikarya</taxon>
        <taxon>Ascomycota</taxon>
        <taxon>Pezizomycotina</taxon>
        <taxon>Orbiliomycetes</taxon>
        <taxon>Orbiliales</taxon>
        <taxon>Orbiliaceae</taxon>
        <taxon>Orbilia</taxon>
    </lineage>
</organism>
<gene>
    <name evidence="7" type="ORF">TWF696_001550</name>
</gene>
<keyword evidence="3" id="KW-0143">Chaperone</keyword>
<dbReference type="InterPro" id="IPR016024">
    <property type="entry name" value="ARM-type_fold"/>
</dbReference>
<evidence type="ECO:0000256" key="5">
    <source>
        <dbReference type="SAM" id="MobiDB-lite"/>
    </source>
</evidence>
<feature type="region of interest" description="Disordered" evidence="5">
    <location>
        <begin position="376"/>
        <end position="395"/>
    </location>
</feature>
<feature type="domain" description="UNC-45/Cro1/She4 central" evidence="6">
    <location>
        <begin position="230"/>
        <end position="373"/>
    </location>
</feature>
<dbReference type="PANTHER" id="PTHR45994:SF1">
    <property type="entry name" value="FI21225P1"/>
    <property type="match status" value="1"/>
</dbReference>
<dbReference type="InterPro" id="IPR011989">
    <property type="entry name" value="ARM-like"/>
</dbReference>
<comment type="subcellular location">
    <subcellularLocation>
        <location evidence="1">Cytoplasm</location>
    </subcellularLocation>
</comment>
<dbReference type="PANTHER" id="PTHR45994">
    <property type="entry name" value="FI21225P1"/>
    <property type="match status" value="1"/>
</dbReference>
<protein>
    <recommendedName>
        <fullName evidence="6">UNC-45/Cro1/She4 central domain-containing protein</fullName>
    </recommendedName>
</protein>
<keyword evidence="4" id="KW-0802">TPR repeat</keyword>
<keyword evidence="8" id="KW-1185">Reference proteome</keyword>
<evidence type="ECO:0000313" key="7">
    <source>
        <dbReference type="EMBL" id="KAK6338080.1"/>
    </source>
</evidence>
<dbReference type="PROSITE" id="PS50005">
    <property type="entry name" value="TPR"/>
    <property type="match status" value="1"/>
</dbReference>
<proteinExistence type="predicted"/>
<evidence type="ECO:0000259" key="6">
    <source>
        <dbReference type="Pfam" id="PF11701"/>
    </source>
</evidence>
<dbReference type="Gene3D" id="1.25.10.10">
    <property type="entry name" value="Leucine-rich Repeat Variant"/>
    <property type="match status" value="1"/>
</dbReference>
<feature type="repeat" description="TPR" evidence="4">
    <location>
        <begin position="9"/>
        <end position="42"/>
    </location>
</feature>
<evidence type="ECO:0000256" key="1">
    <source>
        <dbReference type="ARBA" id="ARBA00004496"/>
    </source>
</evidence>
<dbReference type="GO" id="GO:0005737">
    <property type="term" value="C:cytoplasm"/>
    <property type="evidence" value="ECO:0007669"/>
    <property type="project" value="UniProtKB-SubCell"/>
</dbReference>
<evidence type="ECO:0000256" key="4">
    <source>
        <dbReference type="PROSITE-ProRule" id="PRU00339"/>
    </source>
</evidence>
<feature type="region of interest" description="Disordered" evidence="5">
    <location>
        <begin position="573"/>
        <end position="593"/>
    </location>
</feature>
<keyword evidence="2" id="KW-0963">Cytoplasm</keyword>
<dbReference type="Pfam" id="PF11701">
    <property type="entry name" value="UNC45-central"/>
    <property type="match status" value="1"/>
</dbReference>
<dbReference type="Proteomes" id="UP001375240">
    <property type="component" value="Unassembled WGS sequence"/>
</dbReference>
<evidence type="ECO:0000256" key="3">
    <source>
        <dbReference type="ARBA" id="ARBA00023186"/>
    </source>
</evidence>
<name>A0AAV9UDH9_9PEZI</name>
<comment type="caution">
    <text evidence="7">The sequence shown here is derived from an EMBL/GenBank/DDBJ whole genome shotgun (WGS) entry which is preliminary data.</text>
</comment>
<dbReference type="Gene3D" id="1.25.10.100">
    <property type="match status" value="1"/>
</dbReference>